<keyword evidence="3" id="KW-1185">Reference proteome</keyword>
<feature type="chain" id="PRO_5033025328" evidence="1">
    <location>
        <begin position="24"/>
        <end position="307"/>
    </location>
</feature>
<gene>
    <name evidence="2" type="ORF">GRI65_01105</name>
</gene>
<evidence type="ECO:0000313" key="3">
    <source>
        <dbReference type="Proteomes" id="UP000431922"/>
    </source>
</evidence>
<name>A0A845B5Y1_9SPHN</name>
<protein>
    <submittedName>
        <fullName evidence="2">DUF481 domain-containing protein</fullName>
    </submittedName>
</protein>
<evidence type="ECO:0000313" key="2">
    <source>
        <dbReference type="EMBL" id="MXP43049.1"/>
    </source>
</evidence>
<feature type="signal peptide" evidence="1">
    <location>
        <begin position="1"/>
        <end position="23"/>
    </location>
</feature>
<dbReference type="InterPro" id="IPR007433">
    <property type="entry name" value="DUF481"/>
</dbReference>
<evidence type="ECO:0000256" key="1">
    <source>
        <dbReference type="SAM" id="SignalP"/>
    </source>
</evidence>
<keyword evidence="1" id="KW-0732">Signal</keyword>
<dbReference type="RefSeq" id="WP_160754699.1">
    <property type="nucleotide sequence ID" value="NZ_WTYL01000001.1"/>
</dbReference>
<dbReference type="OrthoDB" id="7341471at2"/>
<sequence>MKYRTSSLAAASALLCMHQAALAQLPPSVRAMIDAAIATGDPKKVATVIELAKLTNPDAVDEIDQIDSEFASLRAEIVAAEQRAKEDAIRSAGVFEYWSGKGEIGAFRATGNSSYTGATAGLDLQRTGIDWRHKFRAQLNYQRTNGVTSREQYLAAYEPNYSLSDQIYLYGLTQYESDRFQGYSSRYSFSGGAGYRVLDREGAYLTVNAGPAYRNTQLLTGEIESELAALAAVDLDFSLTDRIKITEDASVYYQAGNSTYIAATGLEAGLGSGLAARLSYKVEHDSHPPLNAVKTDTHSRFTLIYGF</sequence>
<reference evidence="2 3" key="1">
    <citation type="submission" date="2019-12" db="EMBL/GenBank/DDBJ databases">
        <title>Genomic-based taxomic classification of the family Erythrobacteraceae.</title>
        <authorList>
            <person name="Xu L."/>
        </authorList>
    </citation>
    <scope>NUCLEOTIDE SEQUENCE [LARGE SCALE GENOMIC DNA]</scope>
    <source>
        <strain evidence="2 3">KCTC 42453</strain>
    </source>
</reference>
<dbReference type="Proteomes" id="UP000431922">
    <property type="component" value="Unassembled WGS sequence"/>
</dbReference>
<dbReference type="Pfam" id="PF04338">
    <property type="entry name" value="DUF481"/>
    <property type="match status" value="1"/>
</dbReference>
<comment type="caution">
    <text evidence="2">The sequence shown here is derived from an EMBL/GenBank/DDBJ whole genome shotgun (WGS) entry which is preliminary data.</text>
</comment>
<accession>A0A845B5Y1</accession>
<proteinExistence type="predicted"/>
<dbReference type="AlphaFoldDB" id="A0A845B5Y1"/>
<organism evidence="2 3">
    <name type="scientific">Allopontixanthobacter sediminis</name>
    <dbReference type="NCBI Taxonomy" id="1689985"/>
    <lineage>
        <taxon>Bacteria</taxon>
        <taxon>Pseudomonadati</taxon>
        <taxon>Pseudomonadota</taxon>
        <taxon>Alphaproteobacteria</taxon>
        <taxon>Sphingomonadales</taxon>
        <taxon>Erythrobacteraceae</taxon>
        <taxon>Allopontixanthobacter</taxon>
    </lineage>
</organism>
<dbReference type="EMBL" id="WTYL01000001">
    <property type="protein sequence ID" value="MXP43049.1"/>
    <property type="molecule type" value="Genomic_DNA"/>
</dbReference>